<dbReference type="Proteomes" id="UP000460435">
    <property type="component" value="Unassembled WGS sequence"/>
</dbReference>
<dbReference type="GO" id="GO:0043565">
    <property type="term" value="F:sequence-specific DNA binding"/>
    <property type="evidence" value="ECO:0007669"/>
    <property type="project" value="InterPro"/>
</dbReference>
<keyword evidence="3" id="KW-0804">Transcription</keyword>
<dbReference type="InterPro" id="IPR050204">
    <property type="entry name" value="AraC_XylS_family_regulators"/>
</dbReference>
<dbReference type="SMART" id="SM00342">
    <property type="entry name" value="HTH_ARAC"/>
    <property type="match status" value="1"/>
</dbReference>
<dbReference type="EMBL" id="WLZY01000015">
    <property type="protein sequence ID" value="NDL60901.1"/>
    <property type="molecule type" value="Genomic_DNA"/>
</dbReference>
<protein>
    <submittedName>
        <fullName evidence="5">Helix-turn-helix domain-containing protein</fullName>
    </submittedName>
</protein>
<dbReference type="Pfam" id="PF12833">
    <property type="entry name" value="HTH_18"/>
    <property type="match status" value="1"/>
</dbReference>
<proteinExistence type="predicted"/>
<evidence type="ECO:0000259" key="4">
    <source>
        <dbReference type="PROSITE" id="PS01124"/>
    </source>
</evidence>
<reference evidence="5 6" key="1">
    <citation type="submission" date="2019-11" db="EMBL/GenBank/DDBJ databases">
        <authorList>
            <person name="Li X.-J."/>
            <person name="Feng X.-M."/>
        </authorList>
    </citation>
    <scope>NUCLEOTIDE SEQUENCE [LARGE SCALE GENOMIC DNA]</scope>
    <source>
        <strain evidence="5 6">XMNu-373</strain>
    </source>
</reference>
<evidence type="ECO:0000256" key="3">
    <source>
        <dbReference type="ARBA" id="ARBA00023163"/>
    </source>
</evidence>
<keyword evidence="6" id="KW-1185">Reference proteome</keyword>
<dbReference type="GO" id="GO:0003700">
    <property type="term" value="F:DNA-binding transcription factor activity"/>
    <property type="evidence" value="ECO:0007669"/>
    <property type="project" value="InterPro"/>
</dbReference>
<feature type="domain" description="HTH araC/xylS-type" evidence="4">
    <location>
        <begin position="186"/>
        <end position="285"/>
    </location>
</feature>
<evidence type="ECO:0000313" key="5">
    <source>
        <dbReference type="EMBL" id="NDL60901.1"/>
    </source>
</evidence>
<dbReference type="SUPFAM" id="SSF46689">
    <property type="entry name" value="Homeodomain-like"/>
    <property type="match status" value="1"/>
</dbReference>
<keyword evidence="2" id="KW-0238">DNA-binding</keyword>
<evidence type="ECO:0000256" key="2">
    <source>
        <dbReference type="ARBA" id="ARBA00023125"/>
    </source>
</evidence>
<dbReference type="PANTHER" id="PTHR46796">
    <property type="entry name" value="HTH-TYPE TRANSCRIPTIONAL ACTIVATOR RHAS-RELATED"/>
    <property type="match status" value="1"/>
</dbReference>
<dbReference type="Gene3D" id="1.10.10.60">
    <property type="entry name" value="Homeodomain-like"/>
    <property type="match status" value="1"/>
</dbReference>
<organism evidence="5 6">
    <name type="scientific">Phytoactinopolyspora mesophila</name>
    <dbReference type="NCBI Taxonomy" id="2650750"/>
    <lineage>
        <taxon>Bacteria</taxon>
        <taxon>Bacillati</taxon>
        <taxon>Actinomycetota</taxon>
        <taxon>Actinomycetes</taxon>
        <taxon>Jiangellales</taxon>
        <taxon>Jiangellaceae</taxon>
        <taxon>Phytoactinopolyspora</taxon>
    </lineage>
</organism>
<sequence length="297" mass="32176">MSPIGRRLGTAMVTLMREPAPALAPFVDVLWYVDEPLPPGRERAVPNGSMQIVVNLGADVLRWYDGDGLATMHSTRGSGLCGAIAHPVGIDTADQRASVGVAFRPGGVAPFFHPPADALVEPVIGLDTLWGRDGASLRERLLEQPTPEAMLRTLERLLLARVIRPELMPRLDRFPPPSRRSTPAPRDGMGYAIGALGQGATIGAVVDRLGMTPSTFTRRFRAAVGLNPKPFARIRRLQRVLGGLRGETEQDWAAVAADHGYFDQAHMINEFRALTGVTPGQYRPRAPGEQNHIPLGP</sequence>
<dbReference type="InterPro" id="IPR046532">
    <property type="entry name" value="DUF6597"/>
</dbReference>
<dbReference type="PROSITE" id="PS01124">
    <property type="entry name" value="HTH_ARAC_FAMILY_2"/>
    <property type="match status" value="1"/>
</dbReference>
<dbReference type="Pfam" id="PF20240">
    <property type="entry name" value="DUF6597"/>
    <property type="match status" value="1"/>
</dbReference>
<evidence type="ECO:0000256" key="1">
    <source>
        <dbReference type="ARBA" id="ARBA00023015"/>
    </source>
</evidence>
<dbReference type="InterPro" id="IPR009057">
    <property type="entry name" value="Homeodomain-like_sf"/>
</dbReference>
<dbReference type="PANTHER" id="PTHR46796:SF15">
    <property type="entry name" value="BLL1074 PROTEIN"/>
    <property type="match status" value="1"/>
</dbReference>
<gene>
    <name evidence="5" type="ORF">F7O44_27880</name>
</gene>
<dbReference type="AlphaFoldDB" id="A0A7K3MC59"/>
<dbReference type="InterPro" id="IPR018060">
    <property type="entry name" value="HTH_AraC"/>
</dbReference>
<name>A0A7K3MC59_9ACTN</name>
<accession>A0A7K3MC59</accession>
<evidence type="ECO:0000313" key="6">
    <source>
        <dbReference type="Proteomes" id="UP000460435"/>
    </source>
</evidence>
<keyword evidence="1" id="KW-0805">Transcription regulation</keyword>
<comment type="caution">
    <text evidence="5">The sequence shown here is derived from an EMBL/GenBank/DDBJ whole genome shotgun (WGS) entry which is preliminary data.</text>
</comment>